<dbReference type="Gene3D" id="1.20.58.840">
    <property type="match status" value="1"/>
</dbReference>
<evidence type="ECO:0000313" key="3">
    <source>
        <dbReference type="Proteomes" id="UP000264141"/>
    </source>
</evidence>
<evidence type="ECO:0000259" key="1">
    <source>
        <dbReference type="Pfam" id="PF01636"/>
    </source>
</evidence>
<keyword evidence="2" id="KW-0808">Transferase</keyword>
<comment type="caution">
    <text evidence="2">The sequence shown here is derived from an EMBL/GenBank/DDBJ whole genome shotgun (WGS) entry which is preliminary data.</text>
</comment>
<sequence length="359" mass="40144">MVEGTSAWDLAAATCPKCSLPWEVTWAKKGVEGEMRFRPTLPDSTLACLLEEHFGLAPDGLTFLPLGEDGWVYRAHGPDGTSWLAGLKQEPARAAFEVASWLHDHAGLEWVVAPRPSLTGRYVVPAGEFWLTLTPWVEGSELMARGLFPGEGGHVGRLLAQLHAATSGLPGALRELLPQENFRRHREMALKVLRAARQPWPADSIQAALAELIEEKGVLLQQVLGEAQDLGERLRREELPLVLCHADFHAANILVGEDGRWWVIDWDGLLLAPPERDLSFWYDSPAWEEIARAYGLQHPPRRDLLKYYALEWVLQEIADYGENIFFLPFSAEQKADSFAAFRQLFAPGDVVEQALRCRG</sequence>
<organism evidence="2 3">
    <name type="scientific">Anaerolinea thermolimosa</name>
    <dbReference type="NCBI Taxonomy" id="229919"/>
    <lineage>
        <taxon>Bacteria</taxon>
        <taxon>Bacillati</taxon>
        <taxon>Chloroflexota</taxon>
        <taxon>Anaerolineae</taxon>
        <taxon>Anaerolineales</taxon>
        <taxon>Anaerolineaceae</taxon>
        <taxon>Anaerolinea</taxon>
    </lineage>
</organism>
<evidence type="ECO:0000313" key="2">
    <source>
        <dbReference type="EMBL" id="HCE16501.1"/>
    </source>
</evidence>
<accession>A0A3D1JD40</accession>
<dbReference type="Proteomes" id="UP000264141">
    <property type="component" value="Unassembled WGS sequence"/>
</dbReference>
<dbReference type="InterPro" id="IPR002575">
    <property type="entry name" value="Aminoglycoside_PTrfase"/>
</dbReference>
<dbReference type="GO" id="GO:0016740">
    <property type="term" value="F:transferase activity"/>
    <property type="evidence" value="ECO:0007669"/>
    <property type="project" value="UniProtKB-KW"/>
</dbReference>
<dbReference type="InterPro" id="IPR011009">
    <property type="entry name" value="Kinase-like_dom_sf"/>
</dbReference>
<dbReference type="EMBL" id="DPBP01000005">
    <property type="protein sequence ID" value="HCE16501.1"/>
    <property type="molecule type" value="Genomic_DNA"/>
</dbReference>
<dbReference type="AlphaFoldDB" id="A0A3D1JD40"/>
<dbReference type="SUPFAM" id="SSF56112">
    <property type="entry name" value="Protein kinase-like (PK-like)"/>
    <property type="match status" value="1"/>
</dbReference>
<name>A0A3D1JD40_9CHLR</name>
<reference evidence="2 3" key="1">
    <citation type="journal article" date="2018" name="Nat. Biotechnol.">
        <title>A standardized bacterial taxonomy based on genome phylogeny substantially revises the tree of life.</title>
        <authorList>
            <person name="Parks D.H."/>
            <person name="Chuvochina M."/>
            <person name="Waite D.W."/>
            <person name="Rinke C."/>
            <person name="Skarshewski A."/>
            <person name="Chaumeil P.A."/>
            <person name="Hugenholtz P."/>
        </authorList>
    </citation>
    <scope>NUCLEOTIDE SEQUENCE [LARGE SCALE GENOMIC DNA]</scope>
    <source>
        <strain evidence="2">UBA8781</strain>
    </source>
</reference>
<dbReference type="Gene3D" id="1.10.510.10">
    <property type="entry name" value="Transferase(Phosphotransferase) domain 1"/>
    <property type="match status" value="1"/>
</dbReference>
<dbReference type="Pfam" id="PF01636">
    <property type="entry name" value="APH"/>
    <property type="match status" value="1"/>
</dbReference>
<protein>
    <submittedName>
        <fullName evidence="2">Aminoglycoside phosphotransferase family protein</fullName>
    </submittedName>
</protein>
<dbReference type="Gene3D" id="3.30.200.20">
    <property type="entry name" value="Phosphorylase Kinase, domain 1"/>
    <property type="match status" value="1"/>
</dbReference>
<dbReference type="STRING" id="229919.GCA_001050195_03060"/>
<feature type="domain" description="Aminoglycoside phosphotransferase" evidence="1">
    <location>
        <begin position="89"/>
        <end position="294"/>
    </location>
</feature>
<dbReference type="OrthoDB" id="5392197at2"/>
<gene>
    <name evidence="2" type="ORF">DEQ80_01445</name>
</gene>
<proteinExistence type="predicted"/>